<dbReference type="AlphaFoldDB" id="A0AAN8RPP6"/>
<organism evidence="3 4">
    <name type="scientific">Arthrobotrys conoides</name>
    <dbReference type="NCBI Taxonomy" id="74498"/>
    <lineage>
        <taxon>Eukaryota</taxon>
        <taxon>Fungi</taxon>
        <taxon>Dikarya</taxon>
        <taxon>Ascomycota</taxon>
        <taxon>Pezizomycotina</taxon>
        <taxon>Orbiliomycetes</taxon>
        <taxon>Orbiliales</taxon>
        <taxon>Orbiliaceae</taxon>
        <taxon>Arthrobotrys</taxon>
    </lineage>
</organism>
<dbReference type="PANTHER" id="PTHR35186">
    <property type="entry name" value="ANK_REP_REGION DOMAIN-CONTAINING PROTEIN"/>
    <property type="match status" value="1"/>
</dbReference>
<dbReference type="Proteomes" id="UP001307849">
    <property type="component" value="Unassembled WGS sequence"/>
</dbReference>
<keyword evidence="4" id="KW-1185">Reference proteome</keyword>
<feature type="domain" description="DUF7580" evidence="2">
    <location>
        <begin position="207"/>
        <end position="574"/>
    </location>
</feature>
<dbReference type="Pfam" id="PF24476">
    <property type="entry name" value="DUF7580"/>
    <property type="match status" value="1"/>
</dbReference>
<keyword evidence="1" id="KW-0732">Signal</keyword>
<dbReference type="InterPro" id="IPR056002">
    <property type="entry name" value="DUF7580"/>
</dbReference>
<reference evidence="3 4" key="1">
    <citation type="submission" date="2019-10" db="EMBL/GenBank/DDBJ databases">
        <authorList>
            <person name="Palmer J.M."/>
        </authorList>
    </citation>
    <scope>NUCLEOTIDE SEQUENCE [LARGE SCALE GENOMIC DNA]</scope>
    <source>
        <strain evidence="3 4">TWF506</strain>
    </source>
</reference>
<evidence type="ECO:0000259" key="2">
    <source>
        <dbReference type="Pfam" id="PF24476"/>
    </source>
</evidence>
<evidence type="ECO:0000313" key="3">
    <source>
        <dbReference type="EMBL" id="KAK6499477.1"/>
    </source>
</evidence>
<comment type="caution">
    <text evidence="3">The sequence shown here is derived from an EMBL/GenBank/DDBJ whole genome shotgun (WGS) entry which is preliminary data.</text>
</comment>
<dbReference type="EMBL" id="JAVHJM010000013">
    <property type="protein sequence ID" value="KAK6499477.1"/>
    <property type="molecule type" value="Genomic_DNA"/>
</dbReference>
<accession>A0AAN8RPP6</accession>
<feature type="signal peptide" evidence="1">
    <location>
        <begin position="1"/>
        <end position="20"/>
    </location>
</feature>
<dbReference type="PANTHER" id="PTHR35186:SF4">
    <property type="entry name" value="PRION-INHIBITION AND PROPAGATION HELO DOMAIN-CONTAINING PROTEIN"/>
    <property type="match status" value="1"/>
</dbReference>
<feature type="chain" id="PRO_5042996008" description="DUF7580 domain-containing protein" evidence="1">
    <location>
        <begin position="21"/>
        <end position="579"/>
    </location>
</feature>
<protein>
    <recommendedName>
        <fullName evidence="2">DUF7580 domain-containing protein</fullName>
    </recommendedName>
</protein>
<evidence type="ECO:0000313" key="4">
    <source>
        <dbReference type="Proteomes" id="UP001307849"/>
    </source>
</evidence>
<proteinExistence type="predicted"/>
<evidence type="ECO:0000256" key="1">
    <source>
        <dbReference type="SAM" id="SignalP"/>
    </source>
</evidence>
<sequence length="579" mass="66004">MSGLEVVGVVLGSIPLLISALEHYSDGLTALGNMKQYEHAFKDLLAQFIGAASLYHDTCESILISDLTVERVNKLLKTRDGSLWRQRDVENLLRRKLGTNFETYVSISNILGEKIQKFGKRLKLEDDFRPRWVGIDGSIDYKVQRKLLKSGFARITGGIKIPSLQRDVESIVRDLYFLEKFQTKALLIEPQRIEKRHQSVTNSWGKLSERAKWLFESLNSQFYQCRCHCVHQADLELKIPTKPTEEFEWNKERMVFEFSISGATPVCSSMPWSWRGVEIEAEESDLQPFVGTISGPAWPSHASMSFIPPFPQVPAYPGVAPTAANRYPQLQSRVDDLCQALSLIQLSKPKSYLGFLESQKWKHHIFCSDTIRSSSHTAVDSLKDLLYSIRTGPAWRSGVFTPRERALVALNMAYAVLQFHSTAWLQEDWSIKDVFVRQENSRASQITTIYLSRKFDRLRSAPARRNMPWIRNEIIYSLGLALLEIIYCQPISSMVQQTNYGAGPGLIDPSTEFVVAGELARDLSLERRGMVSASFAAVTRICLWCDFQDPTNDLSDPKFRQRFYAMVIEPLAEEYMRAS</sequence>
<name>A0AAN8RPP6_9PEZI</name>
<gene>
    <name evidence="3" type="ORF">TWF506_004107</name>
</gene>